<dbReference type="Pfam" id="PF08676">
    <property type="entry name" value="MutL_C"/>
    <property type="match status" value="1"/>
</dbReference>
<comment type="similarity">
    <text evidence="1">Belongs to the DNA mismatch repair MutL/HexB family.</text>
</comment>
<dbReference type="InterPro" id="IPR037198">
    <property type="entry name" value="MutL_C_sf"/>
</dbReference>
<evidence type="ECO:0000259" key="2">
    <source>
        <dbReference type="SMART" id="SM00853"/>
    </source>
</evidence>
<dbReference type="InterPro" id="IPR014790">
    <property type="entry name" value="MutL_C"/>
</dbReference>
<dbReference type="AlphaFoldDB" id="A0ABD2X2M1"/>
<evidence type="ECO:0000313" key="3">
    <source>
        <dbReference type="EMBL" id="KAL3399571.1"/>
    </source>
</evidence>
<gene>
    <name evidence="3" type="ORF">TKK_006841</name>
</gene>
<dbReference type="SUPFAM" id="SSF118116">
    <property type="entry name" value="DNA mismatch repair protein MutL"/>
    <property type="match status" value="1"/>
</dbReference>
<organism evidence="3 4">
    <name type="scientific">Trichogramma kaykai</name>
    <dbReference type="NCBI Taxonomy" id="54128"/>
    <lineage>
        <taxon>Eukaryota</taxon>
        <taxon>Metazoa</taxon>
        <taxon>Ecdysozoa</taxon>
        <taxon>Arthropoda</taxon>
        <taxon>Hexapoda</taxon>
        <taxon>Insecta</taxon>
        <taxon>Pterygota</taxon>
        <taxon>Neoptera</taxon>
        <taxon>Endopterygota</taxon>
        <taxon>Hymenoptera</taxon>
        <taxon>Apocrita</taxon>
        <taxon>Proctotrupomorpha</taxon>
        <taxon>Chalcidoidea</taxon>
        <taxon>Trichogrammatidae</taxon>
        <taxon>Trichogramma</taxon>
    </lineage>
</organism>
<dbReference type="PANTHER" id="PTHR10073:SF47">
    <property type="entry name" value="DNA MISMATCH REPAIR PROTEIN MLH3"/>
    <property type="match status" value="1"/>
</dbReference>
<keyword evidence="4" id="KW-1185">Reference proteome</keyword>
<dbReference type="InterPro" id="IPR036890">
    <property type="entry name" value="HATPase_C_sf"/>
</dbReference>
<proteinExistence type="inferred from homology"/>
<dbReference type="EMBL" id="JBJJXI010000055">
    <property type="protein sequence ID" value="KAL3399571.1"/>
    <property type="molecule type" value="Genomic_DNA"/>
</dbReference>
<comment type="caution">
    <text evidence="3">The sequence shown here is derived from an EMBL/GenBank/DDBJ whole genome shotgun (WGS) entry which is preliminary data.</text>
</comment>
<evidence type="ECO:0000313" key="4">
    <source>
        <dbReference type="Proteomes" id="UP001627154"/>
    </source>
</evidence>
<dbReference type="InterPro" id="IPR042121">
    <property type="entry name" value="MutL_C_regsub"/>
</dbReference>
<evidence type="ECO:0000256" key="1">
    <source>
        <dbReference type="ARBA" id="ARBA00006082"/>
    </source>
</evidence>
<dbReference type="SMART" id="SM00853">
    <property type="entry name" value="MutL_C"/>
    <property type="match status" value="1"/>
</dbReference>
<name>A0ABD2X2M1_9HYME</name>
<dbReference type="SUPFAM" id="SSF55874">
    <property type="entry name" value="ATPase domain of HSP90 chaperone/DNA topoisomerase II/histidine kinase"/>
    <property type="match status" value="1"/>
</dbReference>
<accession>A0ABD2X2M1</accession>
<dbReference type="Gene3D" id="3.30.565.10">
    <property type="entry name" value="Histidine kinase-like ATPase, C-terminal domain"/>
    <property type="match status" value="1"/>
</dbReference>
<feature type="domain" description="MutL C-terminal dimerisation" evidence="2">
    <location>
        <begin position="359"/>
        <end position="529"/>
    </location>
</feature>
<dbReference type="Gene3D" id="3.30.1540.20">
    <property type="entry name" value="MutL, C-terminal domain, dimerisation subdomain"/>
    <property type="match status" value="1"/>
</dbReference>
<dbReference type="InterPro" id="IPR038973">
    <property type="entry name" value="MutL/Mlh/Pms-like"/>
</dbReference>
<sequence>MHDPACVTSTHNLTAETCVLKLVEISLEKNSSCIAVRFDPTNHKLQVVDNGEGFTYNELKHLFGQKESLSAIQTLFNKIQRSSSAVVVTSRSKDSPHTYVKVVNESNKEKLFEGYHRPSKGTTVTVYNFNSSGWTWNGNVNYSLSYAIAAVACAESQVSFSVRNDAQKKMLLSLNKPHSPWEVLTFLKGYQINDTPHQSVSRAMSDLKNGETVKKISVLNVTRNNIATAHPENSLIGPFSTWSDWSYKPRQVGNNMLTIYSRNMQFLSSPKVNHRSMNAMKLSQLSFWSDWSYSPKNLKKTCQLIDDAFSIKSFDDSVFEEVLDQQCKNIESAYYDQLCKQRRLNKCRLTGETVNTVQVIRQVNKEFILATAYQDGKKLLIIIDQHAVHERIRYEWLLETYRNEKNYNYYPMKLKQDLAISKISHELLQNIAEHKLKFRKFGVNIKAIITSTATCIVDTVPACFATKIMNNYNRFNINKLILNVRELLVEIAGRLATAENAMLPLLPIVINNVIASEACHKAIKFGDPLKVEDCQLLVRTLQDTKAPTRCAHGRPSMVPLVDLTELEKTKTPIAVSKFINISQY</sequence>
<dbReference type="Proteomes" id="UP001627154">
    <property type="component" value="Unassembled WGS sequence"/>
</dbReference>
<dbReference type="InterPro" id="IPR042120">
    <property type="entry name" value="MutL_C_dimsub"/>
</dbReference>
<dbReference type="PANTHER" id="PTHR10073">
    <property type="entry name" value="DNA MISMATCH REPAIR PROTEIN MLH, PMS, MUTL"/>
    <property type="match status" value="1"/>
</dbReference>
<dbReference type="Gene3D" id="3.30.1370.100">
    <property type="entry name" value="MutL, C-terminal domain, regulatory subdomain"/>
    <property type="match status" value="1"/>
</dbReference>
<protein>
    <recommendedName>
        <fullName evidence="2">MutL C-terminal dimerisation domain-containing protein</fullName>
    </recommendedName>
</protein>
<reference evidence="3 4" key="1">
    <citation type="journal article" date="2024" name="bioRxiv">
        <title>A reference genome for Trichogramma kaykai: A tiny desert-dwelling parasitoid wasp with competing sex-ratio distorters.</title>
        <authorList>
            <person name="Culotta J."/>
            <person name="Lindsey A.R."/>
        </authorList>
    </citation>
    <scope>NUCLEOTIDE SEQUENCE [LARGE SCALE GENOMIC DNA]</scope>
    <source>
        <strain evidence="3 4">KSX58</strain>
    </source>
</reference>